<dbReference type="AlphaFoldDB" id="A0A136PVR0"/>
<dbReference type="RefSeq" id="WP_067362897.1">
    <property type="nucleotide sequence ID" value="NZ_JBIUBN010000008.1"/>
</dbReference>
<reference evidence="1 2" key="1">
    <citation type="submission" date="2016-01" db="EMBL/GenBank/DDBJ databases">
        <title>Whole genome sequence and analysis of Micromonospora rosaria DSM 803, which can produce antibacterial substance rosamicin.</title>
        <authorList>
            <person name="Yang H."/>
            <person name="He X."/>
            <person name="Zhu D."/>
        </authorList>
    </citation>
    <scope>NUCLEOTIDE SEQUENCE [LARGE SCALE GENOMIC DNA]</scope>
    <source>
        <strain evidence="1 2">DSM 803</strain>
    </source>
</reference>
<organism evidence="1 2">
    <name type="scientific">Micromonospora rosaria</name>
    <dbReference type="NCBI Taxonomy" id="47874"/>
    <lineage>
        <taxon>Bacteria</taxon>
        <taxon>Bacillati</taxon>
        <taxon>Actinomycetota</taxon>
        <taxon>Actinomycetes</taxon>
        <taxon>Micromonosporales</taxon>
        <taxon>Micromonosporaceae</taxon>
        <taxon>Micromonospora</taxon>
    </lineage>
</organism>
<dbReference type="Proteomes" id="UP000070620">
    <property type="component" value="Unassembled WGS sequence"/>
</dbReference>
<proteinExistence type="predicted"/>
<name>A0A136PVR0_9ACTN</name>
<dbReference type="EMBL" id="LRQV01000023">
    <property type="protein sequence ID" value="KXK62266.1"/>
    <property type="molecule type" value="Genomic_DNA"/>
</dbReference>
<keyword evidence="2" id="KW-1185">Reference proteome</keyword>
<evidence type="ECO:0000313" key="2">
    <source>
        <dbReference type="Proteomes" id="UP000070620"/>
    </source>
</evidence>
<dbReference type="OrthoDB" id="3397154at2"/>
<protein>
    <submittedName>
        <fullName evidence="1">Uncharacterized protein</fullName>
    </submittedName>
</protein>
<comment type="caution">
    <text evidence="1">The sequence shown here is derived from an EMBL/GenBank/DDBJ whole genome shotgun (WGS) entry which is preliminary data.</text>
</comment>
<evidence type="ECO:0000313" key="1">
    <source>
        <dbReference type="EMBL" id="KXK62266.1"/>
    </source>
</evidence>
<sequence>MAGLTADLESVIELIERNHHHLVGVIDRLTRNHATLMSTLAGGNPTVLRMVDGRVTGARRAIEEACTLLRGSRDQLRGYLRTI</sequence>
<accession>A0A136PVR0</accession>
<gene>
    <name evidence="1" type="ORF">AWW66_09455</name>
</gene>